<gene>
    <name evidence="3" type="ORF">KY084_07930</name>
</gene>
<sequence length="351" mass="38062">MARILLFTMLLAAPAEAQSDHAMSMDMPMSMPTKSEAKPAPSGKTRPARKSAEKDLPAAPTMAKMQVHGDVQHDAVAQPDENSDEEGMAGRTMTSRPADIVTPTKSRPPPPEAGTGPARAADAVWGADAMRTSREALTHGLGGQTFAKLMIDRIEYRARSGRDGYAWEGQAWYGDDIDKLWIRSEGEGSFGGQAEQAEVDALWSHAISPWFDLQTGLRHDFVGPGRTHAVVGVHGLAPYQFEIDAAAYLSDKGDLTARAEAELDQRITQRLIVQPRAEVNLSAQRIPALGIGSGLDRAEVGIRLRYEFAREFAPYVGVSHEWLAGGSADYARSRGADTVGTDFVFGLRAWF</sequence>
<keyword evidence="4" id="KW-1185">Reference proteome</keyword>
<keyword evidence="2" id="KW-0732">Signal</keyword>
<dbReference type="EMBL" id="JAHWZX010000006">
    <property type="protein sequence ID" value="MBW4330805.1"/>
    <property type="molecule type" value="Genomic_DNA"/>
</dbReference>
<feature type="region of interest" description="Disordered" evidence="1">
    <location>
        <begin position="25"/>
        <end position="61"/>
    </location>
</feature>
<comment type="caution">
    <text evidence="3">The sequence shown here is derived from an EMBL/GenBank/DDBJ whole genome shotgun (WGS) entry which is preliminary data.</text>
</comment>
<name>A0ABS6XKU8_9SPHN</name>
<reference evidence="3 4" key="1">
    <citation type="submission" date="2021-07" db="EMBL/GenBank/DDBJ databases">
        <title>Stakelama flava sp. nov., a novel endophytic bacterium isolated from branch of Kandelia candel.</title>
        <authorList>
            <person name="Tuo L."/>
        </authorList>
    </citation>
    <scope>NUCLEOTIDE SEQUENCE [LARGE SCALE GENOMIC DNA]</scope>
    <source>
        <strain evidence="3 4">CBK3Z-3</strain>
    </source>
</reference>
<dbReference type="Proteomes" id="UP001197214">
    <property type="component" value="Unassembled WGS sequence"/>
</dbReference>
<evidence type="ECO:0000313" key="3">
    <source>
        <dbReference type="EMBL" id="MBW4330805.1"/>
    </source>
</evidence>
<evidence type="ECO:0000313" key="4">
    <source>
        <dbReference type="Proteomes" id="UP001197214"/>
    </source>
</evidence>
<feature type="region of interest" description="Disordered" evidence="1">
    <location>
        <begin position="78"/>
        <end position="120"/>
    </location>
</feature>
<dbReference type="Pfam" id="PF05275">
    <property type="entry name" value="CopB"/>
    <property type="match status" value="1"/>
</dbReference>
<evidence type="ECO:0000256" key="2">
    <source>
        <dbReference type="SAM" id="SignalP"/>
    </source>
</evidence>
<dbReference type="InterPro" id="IPR007939">
    <property type="entry name" value="Cu-R_B_prcur"/>
</dbReference>
<protein>
    <submittedName>
        <fullName evidence="3">Copper resistance protein B</fullName>
    </submittedName>
</protein>
<proteinExistence type="predicted"/>
<feature type="chain" id="PRO_5045719254" evidence="2">
    <location>
        <begin position="18"/>
        <end position="351"/>
    </location>
</feature>
<organism evidence="3 4">
    <name type="scientific">Stakelama flava</name>
    <dbReference type="NCBI Taxonomy" id="2860338"/>
    <lineage>
        <taxon>Bacteria</taxon>
        <taxon>Pseudomonadati</taxon>
        <taxon>Pseudomonadota</taxon>
        <taxon>Alphaproteobacteria</taxon>
        <taxon>Sphingomonadales</taxon>
        <taxon>Sphingomonadaceae</taxon>
        <taxon>Stakelama</taxon>
    </lineage>
</organism>
<evidence type="ECO:0000256" key="1">
    <source>
        <dbReference type="SAM" id="MobiDB-lite"/>
    </source>
</evidence>
<accession>A0ABS6XKU8</accession>
<feature type="signal peptide" evidence="2">
    <location>
        <begin position="1"/>
        <end position="17"/>
    </location>
</feature>